<dbReference type="KEGG" id="bcho:BcFMB_06700"/>
<feature type="compositionally biased region" description="Polar residues" evidence="1">
    <location>
        <begin position="288"/>
        <end position="303"/>
    </location>
</feature>
<name>A0A2D3D5I9_9BIFI</name>
<evidence type="ECO:0000313" key="3">
    <source>
        <dbReference type="EMBL" id="ATU20661.1"/>
    </source>
</evidence>
<dbReference type="EMBL" id="CP018044">
    <property type="protein sequence ID" value="ATU20661.1"/>
    <property type="molecule type" value="Genomic_DNA"/>
</dbReference>
<keyword evidence="2" id="KW-0472">Membrane</keyword>
<gene>
    <name evidence="3" type="ORF">BcFMB_06700</name>
</gene>
<evidence type="ECO:0000313" key="4">
    <source>
        <dbReference type="Proteomes" id="UP000229907"/>
    </source>
</evidence>
<organism evidence="3 4">
    <name type="scientific">Bifidobacterium choerinum</name>
    <dbReference type="NCBI Taxonomy" id="35760"/>
    <lineage>
        <taxon>Bacteria</taxon>
        <taxon>Bacillati</taxon>
        <taxon>Actinomycetota</taxon>
        <taxon>Actinomycetes</taxon>
        <taxon>Bifidobacteriales</taxon>
        <taxon>Bifidobacteriaceae</taxon>
        <taxon>Bifidobacterium</taxon>
    </lineage>
</organism>
<evidence type="ECO:0000256" key="1">
    <source>
        <dbReference type="SAM" id="MobiDB-lite"/>
    </source>
</evidence>
<protein>
    <submittedName>
        <fullName evidence="3">Uncharacterized protein</fullName>
    </submittedName>
</protein>
<feature type="region of interest" description="Disordered" evidence="1">
    <location>
        <begin position="417"/>
        <end position="438"/>
    </location>
</feature>
<reference evidence="3 4" key="1">
    <citation type="submission" date="2016-11" db="EMBL/GenBank/DDBJ databases">
        <title>complete genome sequence of Bifidobacterium choerinum strain FMB-1.</title>
        <authorList>
            <person name="Park C.-S."/>
            <person name="Jung D.-H."/>
            <person name="Choi D.-S."/>
        </authorList>
    </citation>
    <scope>NUCLEOTIDE SEQUENCE [LARGE SCALE GENOMIC DNA]</scope>
    <source>
        <strain evidence="3 4">FMB-1</strain>
    </source>
</reference>
<feature type="region of interest" description="Disordered" evidence="1">
    <location>
        <begin position="285"/>
        <end position="327"/>
    </location>
</feature>
<dbReference type="Proteomes" id="UP000229907">
    <property type="component" value="Chromosome"/>
</dbReference>
<proteinExistence type="predicted"/>
<evidence type="ECO:0000256" key="2">
    <source>
        <dbReference type="SAM" id="Phobius"/>
    </source>
</evidence>
<keyword evidence="2" id="KW-0812">Transmembrane</keyword>
<accession>A0A2D3D5I9</accession>
<sequence>MMACRNMEVGDIVVVDTSDVNALGIVTEISGDGEKTGGVGDASKGRWAYGIRVLRGVRRADGASMPTGAQIWVDDDPWRVHVDGEDGYALPESYQGESVARLLAKAGVERRGMTPDEERALGRRRRRGAVIRWIVAVVCVVAIVMGAGVLAKHHRKQAAERQRQERLDGLVGDADSYALKLLRRCGGLQTISTGLGVQYATVAPSADGLDSATLGCMLESMGEEDTGANEVTLWRALIDASIGNLVTNPGQLVSLPWQSVMGIEVRCGIDFDGRIMCDVRSADGSFGENGSSDGTSPDGQASNEPMPADASTTTSDNSGEVSSWTDEFDPDNVRGRWCLKDGVTCVVITPQVEGQRWPLALDTARMGDANPLPDGQTSTLMAPNYQDVQEPETLRQQLRMVTEYTYRIDCSTQPDDTPCDGQTVRKPTYDQTTGAPGSAGIVMVREPLELVRVGPDNTLPVDGLDESNPPAQVAYLIIKPYGKTQPGSISNDTVFYSRLT</sequence>
<feature type="transmembrane region" description="Helical" evidence="2">
    <location>
        <begin position="129"/>
        <end position="151"/>
    </location>
</feature>
<dbReference type="AlphaFoldDB" id="A0A2D3D5I9"/>
<feature type="compositionally biased region" description="Polar residues" evidence="1">
    <location>
        <begin position="310"/>
        <end position="325"/>
    </location>
</feature>
<keyword evidence="2" id="KW-1133">Transmembrane helix</keyword>